<protein>
    <recommendedName>
        <fullName evidence="3">Spermidine synthase</fullName>
    </recommendedName>
</protein>
<evidence type="ECO:0000313" key="2">
    <source>
        <dbReference type="Proteomes" id="UP000010301"/>
    </source>
</evidence>
<keyword evidence="2" id="KW-1185">Reference proteome</keyword>
<proteinExistence type="predicted"/>
<dbReference type="STRING" id="525245.HMPREF0044_1040"/>
<dbReference type="Proteomes" id="UP000010301">
    <property type="component" value="Unassembled WGS sequence"/>
</dbReference>
<accession>C0W0G2</accession>
<dbReference type="OrthoDB" id="8221452at2"/>
<dbReference type="AlphaFoldDB" id="C0W0G2"/>
<dbReference type="SUPFAM" id="SSF53335">
    <property type="entry name" value="S-adenosyl-L-methionine-dependent methyltransferases"/>
    <property type="match status" value="1"/>
</dbReference>
<dbReference type="NCBIfam" id="NF037959">
    <property type="entry name" value="MFS_SpdSyn"/>
    <property type="match status" value="1"/>
</dbReference>
<dbReference type="HOGENOM" id="CLU_068637_1_0_11"/>
<gene>
    <name evidence="1" type="ORF">HMPREF0044_1040</name>
</gene>
<dbReference type="EMBL" id="ACFG01000030">
    <property type="protein sequence ID" value="EEH64021.1"/>
    <property type="molecule type" value="Genomic_DNA"/>
</dbReference>
<name>C0W0G2_9ACTO</name>
<organism evidence="1 2">
    <name type="scientific">Gleimia coleocanis DSM 15436</name>
    <dbReference type="NCBI Taxonomy" id="525245"/>
    <lineage>
        <taxon>Bacteria</taxon>
        <taxon>Bacillati</taxon>
        <taxon>Actinomycetota</taxon>
        <taxon>Actinomycetes</taxon>
        <taxon>Actinomycetales</taxon>
        <taxon>Actinomycetaceae</taxon>
        <taxon>Gleimia</taxon>
    </lineage>
</organism>
<dbReference type="CDD" id="cd02440">
    <property type="entry name" value="AdoMet_MTases"/>
    <property type="match status" value="1"/>
</dbReference>
<dbReference type="InterPro" id="IPR029063">
    <property type="entry name" value="SAM-dependent_MTases_sf"/>
</dbReference>
<sequence length="275" mass="30108">MARKNREKNTDTTPTLADGFTTVVGDVEFRLRVDNQRVTVFLDGLESSALNLVDASELEFEYMQYMTCVLNAFYPVPAPISALHLGACACALPRAWHALRPGSTQTAVDLNAPMLDLVRSLFDLPKSPALRLRHQDACESLAGVKPGKFNVIVRDVFAQGVTPAPLRSPGFYEQAANALEAGGILLVNCGHGDGVDAREEVRYALEKFPQVRVIAEGKTLAGGRRGNVVLAARFPFASEDATQTAAYWDEVSRGLRRLAFPARFLDEADTKRWAK</sequence>
<evidence type="ECO:0008006" key="3">
    <source>
        <dbReference type="Google" id="ProtNLM"/>
    </source>
</evidence>
<evidence type="ECO:0000313" key="1">
    <source>
        <dbReference type="EMBL" id="EEH64021.1"/>
    </source>
</evidence>
<comment type="caution">
    <text evidence="1">The sequence shown here is derived from an EMBL/GenBank/DDBJ whole genome shotgun (WGS) entry which is preliminary data.</text>
</comment>
<dbReference type="eggNOG" id="COG0421">
    <property type="taxonomic scope" value="Bacteria"/>
</dbReference>
<reference evidence="1 2" key="1">
    <citation type="submission" date="2009-01" db="EMBL/GenBank/DDBJ databases">
        <authorList>
            <person name="Qin X."/>
            <person name="Bachman B."/>
            <person name="Battles P."/>
            <person name="Bell A."/>
            <person name="Bess C."/>
            <person name="Bickham C."/>
            <person name="Chaboub L."/>
            <person name="Chen D."/>
            <person name="Coyle M."/>
            <person name="Deiros D.R."/>
            <person name="Dinh H."/>
            <person name="Forbes L."/>
            <person name="Fowler G."/>
            <person name="Francisco L."/>
            <person name="Fu Q."/>
            <person name="Gubbala S."/>
            <person name="Hale W."/>
            <person name="Han Y."/>
            <person name="Hemphill L."/>
            <person name="Highlander S.K."/>
            <person name="Hirani K."/>
            <person name="Hogues M."/>
            <person name="Jackson L."/>
            <person name="Jakkamsetti A."/>
            <person name="Javaid M."/>
            <person name="Jiang H."/>
            <person name="Korchina V."/>
            <person name="Kovar C."/>
            <person name="Lara F."/>
            <person name="Lee S."/>
            <person name="Mata R."/>
            <person name="Mathew T."/>
            <person name="Moen C."/>
            <person name="Morales K."/>
            <person name="Munidasa M."/>
            <person name="Nazareth L."/>
            <person name="Ngo R."/>
            <person name="Nguyen L."/>
            <person name="Okwuonu G."/>
            <person name="Ongeri F."/>
            <person name="Patil S."/>
            <person name="Petrosino J."/>
            <person name="Pham C."/>
            <person name="Pham P."/>
            <person name="Pu L.-L."/>
            <person name="Puazo M."/>
            <person name="Raj R."/>
            <person name="Reid J."/>
            <person name="Rouhana J."/>
            <person name="Saada N."/>
            <person name="Shang Y."/>
            <person name="Simmons D."/>
            <person name="Thornton R."/>
            <person name="Warren J."/>
            <person name="Weissenberger G."/>
            <person name="Zhang J."/>
            <person name="Zhang L."/>
            <person name="Zhou C."/>
            <person name="Zhu D."/>
            <person name="Muzny D."/>
            <person name="Worley K."/>
            <person name="Gibbs R."/>
        </authorList>
    </citation>
    <scope>NUCLEOTIDE SEQUENCE [LARGE SCALE GENOMIC DNA]</scope>
    <source>
        <strain evidence="1 2">DSM 15436</strain>
    </source>
</reference>
<dbReference type="Gene3D" id="3.40.50.150">
    <property type="entry name" value="Vaccinia Virus protein VP39"/>
    <property type="match status" value="1"/>
</dbReference>